<gene>
    <name evidence="1" type="ORF">P872_25040</name>
</gene>
<protein>
    <submittedName>
        <fullName evidence="1">Uncharacterized protein</fullName>
    </submittedName>
</protein>
<accession>U5C669</accession>
<evidence type="ECO:0000313" key="1">
    <source>
        <dbReference type="EMBL" id="ERM84426.1"/>
    </source>
</evidence>
<dbReference type="Proteomes" id="UP000016843">
    <property type="component" value="Unassembled WGS sequence"/>
</dbReference>
<organism evidence="1 2">
    <name type="scientific">Rhodonellum psychrophilum GCM71 = DSM 17998</name>
    <dbReference type="NCBI Taxonomy" id="1123057"/>
    <lineage>
        <taxon>Bacteria</taxon>
        <taxon>Pseudomonadati</taxon>
        <taxon>Bacteroidota</taxon>
        <taxon>Cytophagia</taxon>
        <taxon>Cytophagales</taxon>
        <taxon>Cytophagaceae</taxon>
        <taxon>Rhodonellum</taxon>
    </lineage>
</organism>
<sequence>MNSSGSFFYTILFLILSRNLCVEEDFFILKPKYALGFLRILKPKENQTIG</sequence>
<reference evidence="1 2" key="1">
    <citation type="journal article" date="2013" name="Genome Announc.">
        <title>Draft Genome Sequence of the Psychrophilic and Alkaliphilic Rhodonellum psychrophilum Strain GCM71T.</title>
        <authorList>
            <person name="Hauptmann A.L."/>
            <person name="Glaring M.A."/>
            <person name="Hallin P.F."/>
            <person name="Prieme A."/>
            <person name="Stougaard P."/>
        </authorList>
    </citation>
    <scope>NUCLEOTIDE SEQUENCE [LARGE SCALE GENOMIC DNA]</scope>
    <source>
        <strain evidence="1 2">GCM71</strain>
    </source>
</reference>
<keyword evidence="2" id="KW-1185">Reference proteome</keyword>
<dbReference type="EMBL" id="AWXR01000004">
    <property type="protein sequence ID" value="ERM84426.1"/>
    <property type="molecule type" value="Genomic_DNA"/>
</dbReference>
<dbReference type="AlphaFoldDB" id="U5C669"/>
<proteinExistence type="predicted"/>
<name>U5C669_9BACT</name>
<evidence type="ECO:0000313" key="2">
    <source>
        <dbReference type="Proteomes" id="UP000016843"/>
    </source>
</evidence>
<comment type="caution">
    <text evidence="1">The sequence shown here is derived from an EMBL/GenBank/DDBJ whole genome shotgun (WGS) entry which is preliminary data.</text>
</comment>